<evidence type="ECO:0000313" key="2">
    <source>
        <dbReference type="EMBL" id="AWH87735.1"/>
    </source>
</evidence>
<sequence>MAGLPLLIFIIFPAVLALLICFFSRLIGNKVQFFPIFLSLVVISFSLSVAYVIYHYGFHQSF</sequence>
<dbReference type="EMBL" id="CP029185">
    <property type="protein sequence ID" value="AWH87735.1"/>
    <property type="molecule type" value="Genomic_DNA"/>
</dbReference>
<feature type="transmembrane region" description="Helical" evidence="1">
    <location>
        <begin position="6"/>
        <end position="26"/>
    </location>
</feature>
<keyword evidence="1" id="KW-0472">Membrane</keyword>
<dbReference type="Proteomes" id="UP000244908">
    <property type="component" value="Chromosome"/>
</dbReference>
<dbReference type="KEGG" id="lpv:HYN51_03640"/>
<name>A0A2Y9TVL2_9GAMM</name>
<accession>A0A2Y9TVL2</accession>
<keyword evidence="1" id="KW-1133">Transmembrane helix</keyword>
<keyword evidence="3" id="KW-1185">Reference proteome</keyword>
<evidence type="ECO:0000313" key="3">
    <source>
        <dbReference type="Proteomes" id="UP000244908"/>
    </source>
</evidence>
<reference evidence="2 3" key="1">
    <citation type="journal article" date="2019" name="Int. J. Syst. Evol. Microbiol.">
        <title>Limnobaculum parvum gen. nov., sp. nov., isolated from a freshwater lake.</title>
        <authorList>
            <person name="Baek C."/>
            <person name="Shin S.K."/>
            <person name="Yi H."/>
        </authorList>
    </citation>
    <scope>NUCLEOTIDE SEQUENCE [LARGE SCALE GENOMIC DNA]</scope>
    <source>
        <strain evidence="2 3">HYN0051</strain>
    </source>
</reference>
<feature type="transmembrane region" description="Helical" evidence="1">
    <location>
        <begin position="33"/>
        <end position="54"/>
    </location>
</feature>
<organism evidence="2 3">
    <name type="scientific">Limnobaculum parvum</name>
    <dbReference type="NCBI Taxonomy" id="2172103"/>
    <lineage>
        <taxon>Bacteria</taxon>
        <taxon>Pseudomonadati</taxon>
        <taxon>Pseudomonadota</taxon>
        <taxon>Gammaproteobacteria</taxon>
        <taxon>Enterobacterales</taxon>
        <taxon>Budviciaceae</taxon>
        <taxon>Limnobaculum</taxon>
    </lineage>
</organism>
<proteinExistence type="predicted"/>
<gene>
    <name evidence="2" type="ORF">HYN51_03640</name>
</gene>
<keyword evidence="1" id="KW-0812">Transmembrane</keyword>
<dbReference type="AlphaFoldDB" id="A0A2Y9TVL2"/>
<protein>
    <submittedName>
        <fullName evidence="2">Uncharacterized protein</fullName>
    </submittedName>
</protein>
<evidence type="ECO:0000256" key="1">
    <source>
        <dbReference type="SAM" id="Phobius"/>
    </source>
</evidence>